<protein>
    <submittedName>
        <fullName evidence="1">Uncharacterized protein</fullName>
    </submittedName>
</protein>
<dbReference type="Proteomes" id="UP000712600">
    <property type="component" value="Unassembled WGS sequence"/>
</dbReference>
<sequence>MSAMHNLLVYMSQTAPTVAMKAFPSSREEFQLSLCPGDGSLLELGHYQSAPQEHTRVIDSSYQAWYYKISRITLLLQCNSLPHLLSDLMGHSLNVLFSLLGLSEEHPQPVGKLSLLKWLIHWDP</sequence>
<accession>A0A8S9NWI5</accession>
<dbReference type="EMBL" id="QGKX02001521">
    <property type="protein sequence ID" value="KAF3508086.1"/>
    <property type="molecule type" value="Genomic_DNA"/>
</dbReference>
<gene>
    <name evidence="1" type="ORF">F2Q69_00007022</name>
</gene>
<reference evidence="1" key="1">
    <citation type="submission" date="2019-12" db="EMBL/GenBank/DDBJ databases">
        <title>Genome sequencing and annotation of Brassica cretica.</title>
        <authorList>
            <person name="Studholme D.J."/>
            <person name="Sarris P."/>
        </authorList>
    </citation>
    <scope>NUCLEOTIDE SEQUENCE</scope>
    <source>
        <strain evidence="1">PFS-109/04</strain>
        <tissue evidence="1">Leaf</tissue>
    </source>
</reference>
<proteinExistence type="predicted"/>
<organism evidence="1 2">
    <name type="scientific">Brassica cretica</name>
    <name type="common">Mustard</name>
    <dbReference type="NCBI Taxonomy" id="69181"/>
    <lineage>
        <taxon>Eukaryota</taxon>
        <taxon>Viridiplantae</taxon>
        <taxon>Streptophyta</taxon>
        <taxon>Embryophyta</taxon>
        <taxon>Tracheophyta</taxon>
        <taxon>Spermatophyta</taxon>
        <taxon>Magnoliopsida</taxon>
        <taxon>eudicotyledons</taxon>
        <taxon>Gunneridae</taxon>
        <taxon>Pentapetalae</taxon>
        <taxon>rosids</taxon>
        <taxon>malvids</taxon>
        <taxon>Brassicales</taxon>
        <taxon>Brassicaceae</taxon>
        <taxon>Brassiceae</taxon>
        <taxon>Brassica</taxon>
    </lineage>
</organism>
<dbReference type="AlphaFoldDB" id="A0A8S9NWI5"/>
<evidence type="ECO:0000313" key="2">
    <source>
        <dbReference type="Proteomes" id="UP000712600"/>
    </source>
</evidence>
<name>A0A8S9NWI5_BRACR</name>
<evidence type="ECO:0000313" key="1">
    <source>
        <dbReference type="EMBL" id="KAF3508086.1"/>
    </source>
</evidence>
<comment type="caution">
    <text evidence="1">The sequence shown here is derived from an EMBL/GenBank/DDBJ whole genome shotgun (WGS) entry which is preliminary data.</text>
</comment>